<gene>
    <name evidence="1" type="ORF">H8S40_05020</name>
</gene>
<protein>
    <submittedName>
        <fullName evidence="1">Polya polymerase</fullName>
    </submittedName>
</protein>
<evidence type="ECO:0000313" key="1">
    <source>
        <dbReference type="EMBL" id="MBC5682934.1"/>
    </source>
</evidence>
<comment type="caution">
    <text evidence="1">The sequence shown here is derived from an EMBL/GenBank/DDBJ whole genome shotgun (WGS) entry which is preliminary data.</text>
</comment>
<organism evidence="1 2">
    <name type="scientific">Ruminococcus hominis</name>
    <dbReference type="NCBI Taxonomy" id="2763065"/>
    <lineage>
        <taxon>Bacteria</taxon>
        <taxon>Bacillati</taxon>
        <taxon>Bacillota</taxon>
        <taxon>Clostridia</taxon>
        <taxon>Eubacteriales</taxon>
        <taxon>Oscillospiraceae</taxon>
        <taxon>Ruminococcus</taxon>
    </lineage>
</organism>
<sequence>MRVKQITNVDGFYKALAKCQGRVELITDDRDVLNLASTLTQFIGLTTVFSNPDIEAYEIVCYNPDDFQYIKEFLVPVEK</sequence>
<dbReference type="RefSeq" id="WP_186864729.1">
    <property type="nucleotide sequence ID" value="NZ_JACOPE010000001.1"/>
</dbReference>
<keyword evidence="2" id="KW-1185">Reference proteome</keyword>
<accession>A0ABR7G6C3</accession>
<dbReference type="Proteomes" id="UP000631576">
    <property type="component" value="Unassembled WGS sequence"/>
</dbReference>
<dbReference type="EMBL" id="JACOPE010000001">
    <property type="protein sequence ID" value="MBC5682934.1"/>
    <property type="molecule type" value="Genomic_DNA"/>
</dbReference>
<reference evidence="1 2" key="1">
    <citation type="submission" date="2020-08" db="EMBL/GenBank/DDBJ databases">
        <title>Genome public.</title>
        <authorList>
            <person name="Liu C."/>
            <person name="Sun Q."/>
        </authorList>
    </citation>
    <scope>NUCLEOTIDE SEQUENCE [LARGE SCALE GENOMIC DNA]</scope>
    <source>
        <strain evidence="1 2">NSJ-13</strain>
    </source>
</reference>
<proteinExistence type="predicted"/>
<evidence type="ECO:0000313" key="2">
    <source>
        <dbReference type="Proteomes" id="UP000631576"/>
    </source>
</evidence>
<name>A0ABR7G6C3_9FIRM</name>